<proteinExistence type="predicted"/>
<reference evidence="1 2" key="1">
    <citation type="submission" date="2024-06" db="EMBL/GenBank/DDBJ databases">
        <title>Genomic Encyclopedia of Type Strains, Phase IV (KMG-IV): sequencing the most valuable type-strain genomes for metagenomic binning, comparative biology and taxonomic classification.</title>
        <authorList>
            <person name="Goeker M."/>
        </authorList>
    </citation>
    <scope>NUCLEOTIDE SEQUENCE [LARGE SCALE GENOMIC DNA]</scope>
    <source>
        <strain evidence="1 2">DSM 100022</strain>
    </source>
</reference>
<protein>
    <submittedName>
        <fullName evidence="1">Uncharacterized protein</fullName>
    </submittedName>
</protein>
<name>A0ABV2GXJ2_9HYPH</name>
<dbReference type="EMBL" id="JBEPMC010000014">
    <property type="protein sequence ID" value="MET3583010.1"/>
    <property type="molecule type" value="Genomic_DNA"/>
</dbReference>
<dbReference type="Proteomes" id="UP001549204">
    <property type="component" value="Unassembled WGS sequence"/>
</dbReference>
<keyword evidence="2" id="KW-1185">Reference proteome</keyword>
<organism evidence="1 2">
    <name type="scientific">Mesorhizobium robiniae</name>
    <dbReference type="NCBI Taxonomy" id="559315"/>
    <lineage>
        <taxon>Bacteria</taxon>
        <taxon>Pseudomonadati</taxon>
        <taxon>Pseudomonadota</taxon>
        <taxon>Alphaproteobacteria</taxon>
        <taxon>Hyphomicrobiales</taxon>
        <taxon>Phyllobacteriaceae</taxon>
        <taxon>Mesorhizobium</taxon>
    </lineage>
</organism>
<evidence type="ECO:0000313" key="1">
    <source>
        <dbReference type="EMBL" id="MET3583010.1"/>
    </source>
</evidence>
<gene>
    <name evidence="1" type="ORF">ABID19_006072</name>
</gene>
<dbReference type="RefSeq" id="WP_006204365.1">
    <property type="nucleotide sequence ID" value="NZ_JBEPMC010000014.1"/>
</dbReference>
<evidence type="ECO:0000313" key="2">
    <source>
        <dbReference type="Proteomes" id="UP001549204"/>
    </source>
</evidence>
<accession>A0ABV2GXJ2</accession>
<comment type="caution">
    <text evidence="1">The sequence shown here is derived from an EMBL/GenBank/DDBJ whole genome shotgun (WGS) entry which is preliminary data.</text>
</comment>
<sequence>MPAAIKGRPVFGTEKLGSWVSNFGINGLAMNEDILMRAREG</sequence>